<evidence type="ECO:0000313" key="3">
    <source>
        <dbReference type="EMBL" id="PLR45217.1"/>
    </source>
</evidence>
<dbReference type="Gene3D" id="3.60.21.10">
    <property type="match status" value="1"/>
</dbReference>
<evidence type="ECO:0000313" key="4">
    <source>
        <dbReference type="Proteomes" id="UP000234626"/>
    </source>
</evidence>
<dbReference type="SUPFAM" id="SSF56300">
    <property type="entry name" value="Metallo-dependent phosphatases"/>
    <property type="match status" value="1"/>
</dbReference>
<comment type="caution">
    <text evidence="3">The sequence shown here is derived from an EMBL/GenBank/DDBJ whole genome shotgun (WGS) entry which is preliminary data.</text>
</comment>
<dbReference type="PANTHER" id="PTHR42850:SF2">
    <property type="entry name" value="BLL5683 PROTEIN"/>
    <property type="match status" value="1"/>
</dbReference>
<dbReference type="PIRSF" id="PIRSF000883">
    <property type="entry name" value="Pesterase_MJ0912"/>
    <property type="match status" value="1"/>
</dbReference>
<gene>
    <name evidence="3" type="ORF">CYR34_18115</name>
</gene>
<dbReference type="RefSeq" id="WP_072928386.1">
    <property type="nucleotide sequence ID" value="NZ_JAWJZE010000009.1"/>
</dbReference>
<protein>
    <submittedName>
        <fullName evidence="3">Metallophosphoesterase</fullName>
    </submittedName>
</protein>
<feature type="domain" description="Calcineurin-like phosphoesterase" evidence="2">
    <location>
        <begin position="7"/>
        <end position="182"/>
    </location>
</feature>
<dbReference type="InterPro" id="IPR024654">
    <property type="entry name" value="Calcineurin-like_PHP_lpxH"/>
</dbReference>
<evidence type="ECO:0000259" key="2">
    <source>
        <dbReference type="Pfam" id="PF12850"/>
    </source>
</evidence>
<dbReference type="PANTHER" id="PTHR42850">
    <property type="entry name" value="METALLOPHOSPHOESTERASE"/>
    <property type="match status" value="1"/>
</dbReference>
<comment type="similarity">
    <text evidence="1">Belongs to the metallophosphoesterase superfamily. YfcE family.</text>
</comment>
<dbReference type="InterPro" id="IPR029052">
    <property type="entry name" value="Metallo-depent_PP-like"/>
</dbReference>
<dbReference type="EMBL" id="PJZK01000023">
    <property type="protein sequence ID" value="PLR45217.1"/>
    <property type="molecule type" value="Genomic_DNA"/>
</dbReference>
<name>A0A2N5EIZ7_9GAMM</name>
<dbReference type="Proteomes" id="UP000234626">
    <property type="component" value="Unassembled WGS sequence"/>
</dbReference>
<accession>A0A2N5EIZ7</accession>
<organism evidence="3 4">
    <name type="scientific">Chimaeribacter arupi</name>
    <dbReference type="NCBI Taxonomy" id="2060066"/>
    <lineage>
        <taxon>Bacteria</taxon>
        <taxon>Pseudomonadati</taxon>
        <taxon>Pseudomonadota</taxon>
        <taxon>Gammaproteobacteria</taxon>
        <taxon>Enterobacterales</taxon>
        <taxon>Yersiniaceae</taxon>
        <taxon>Chimaeribacter</taxon>
    </lineage>
</organism>
<dbReference type="GO" id="GO:0005737">
    <property type="term" value="C:cytoplasm"/>
    <property type="evidence" value="ECO:0007669"/>
    <property type="project" value="TreeGrafter"/>
</dbReference>
<sequence>MGAVRRLAALSDIHGNLAALEAVLADIAGQAVDAVVNLGDCLSGALQPAETADRLMALSLPTIKGNHERQLLTGTPETLGLSDQHAHRALRAEHWAWLESLPAELTLDGDIRLVHGVPGDDLIYFLEEVTAQGVQPAAMEQVIARAQGVEASLILCGHTHLPRRVELPDGRLIVNPGSVGLQAYEDDHPFPHQMEAGSPYARYALLERNAHGWQVEFRQVAYNWEQAAALAAAHQRPDWVTPLLTGRMQAGG</sequence>
<dbReference type="InterPro" id="IPR011152">
    <property type="entry name" value="Pesterase_MJ0912"/>
</dbReference>
<dbReference type="GO" id="GO:0016791">
    <property type="term" value="F:phosphatase activity"/>
    <property type="evidence" value="ECO:0007669"/>
    <property type="project" value="TreeGrafter"/>
</dbReference>
<dbReference type="AlphaFoldDB" id="A0A2N5EIZ7"/>
<dbReference type="InterPro" id="IPR050126">
    <property type="entry name" value="Ap4A_hydrolase"/>
</dbReference>
<keyword evidence="4" id="KW-1185">Reference proteome</keyword>
<dbReference type="OrthoDB" id="9813918at2"/>
<evidence type="ECO:0000256" key="1">
    <source>
        <dbReference type="ARBA" id="ARBA00008950"/>
    </source>
</evidence>
<reference evidence="3 4" key="1">
    <citation type="submission" date="2017-12" db="EMBL/GenBank/DDBJ databases">
        <title>Characterization of six clinical isolates of Enterochimera gen. nov., a novel genus of the Yersiniaciae family and the three species Enterochimera arupensis sp. nov., Enterochimera coloradensis sp. nov, and Enterochimera californica sp. nov.</title>
        <authorList>
            <person name="Rossi A."/>
            <person name="Fisher M."/>
        </authorList>
    </citation>
    <scope>NUCLEOTIDE SEQUENCE [LARGE SCALE GENOMIC DNA]</scope>
    <source>
        <strain evidence="3 4">2016Iso1</strain>
    </source>
</reference>
<dbReference type="Pfam" id="PF12850">
    <property type="entry name" value="Metallophos_2"/>
    <property type="match status" value="1"/>
</dbReference>
<proteinExistence type="inferred from homology"/>